<evidence type="ECO:0000313" key="12">
    <source>
        <dbReference type="Proteomes" id="UP000305546"/>
    </source>
</evidence>
<dbReference type="Gene3D" id="3.40.50.40">
    <property type="match status" value="1"/>
</dbReference>
<evidence type="ECO:0000256" key="4">
    <source>
        <dbReference type="ARBA" id="ARBA00049366"/>
    </source>
</evidence>
<dbReference type="InterPro" id="IPR040919">
    <property type="entry name" value="Asparaginase_C"/>
</dbReference>
<comment type="caution">
    <text evidence="11">The sequence shown here is derived from an EMBL/GenBank/DDBJ whole genome shotgun (WGS) entry which is preliminary data.</text>
</comment>
<dbReference type="EMBL" id="VDFW01000016">
    <property type="protein sequence ID" value="TNC24214.1"/>
    <property type="molecule type" value="Genomic_DNA"/>
</dbReference>
<dbReference type="PROSITE" id="PS51732">
    <property type="entry name" value="ASN_GLN_ASE_3"/>
    <property type="match status" value="1"/>
</dbReference>
<evidence type="ECO:0000313" key="11">
    <source>
        <dbReference type="EMBL" id="TNC24214.1"/>
    </source>
</evidence>
<dbReference type="InterPro" id="IPR027474">
    <property type="entry name" value="L-asparaginase_N"/>
</dbReference>
<dbReference type="InterPro" id="IPR027473">
    <property type="entry name" value="L-asparaginase_C"/>
</dbReference>
<evidence type="ECO:0000256" key="3">
    <source>
        <dbReference type="ARBA" id="ARBA00022801"/>
    </source>
</evidence>
<name>A0A5C4LXQ4_9PSEU</name>
<proteinExistence type="inferred from homology"/>
<gene>
    <name evidence="11" type="ORF">FG385_18710</name>
</gene>
<dbReference type="FunFam" id="3.40.50.1170:FF:000001">
    <property type="entry name" value="L-asparaginase 2"/>
    <property type="match status" value="1"/>
</dbReference>
<evidence type="ECO:0000256" key="7">
    <source>
        <dbReference type="PROSITE-ProRule" id="PRU10099"/>
    </source>
</evidence>
<dbReference type="Gene3D" id="3.40.50.1170">
    <property type="entry name" value="L-asparaginase, N-terminal domain"/>
    <property type="match status" value="1"/>
</dbReference>
<evidence type="ECO:0000256" key="5">
    <source>
        <dbReference type="PIRSR" id="PIRSR001220-1"/>
    </source>
</evidence>
<dbReference type="GO" id="GO:0006528">
    <property type="term" value="P:asparagine metabolic process"/>
    <property type="evidence" value="ECO:0007669"/>
    <property type="project" value="InterPro"/>
</dbReference>
<evidence type="ECO:0000256" key="6">
    <source>
        <dbReference type="PIRSR" id="PIRSR001220-2"/>
    </source>
</evidence>
<sequence length="339" mass="34976">MGKVVVLSTGGTIASRQNERGASLASDEVKTLLGRLPFDVAVPVEGRDVLCVGSYLLTPADMADIAREARRALGEDGVSGVVVTHGTDTMEETAFLADLVHDDPRPVVFTGAQRPADAADTDGPRNLADAIIVAADERARGRGVLITFDGAVFAARGTRKTQTLAAAAFSSPDNGQIGLVREGALMFTAAPAPRPRVELSDLDARVDIVALYPGIDTAALDAVVAAGAAGVVLEATGAGNANHEIRDAVARHTAAGIVVALSTRVHAGPVAGLYGNGGGVDLIEAGAVPTGMLRPSQARILLMALLARHRDPVRAAQELTRHAENPFGARIPVSVGRKY</sequence>
<feature type="domain" description="L-asparaginase N-terminal" evidence="9">
    <location>
        <begin position="3"/>
        <end position="188"/>
    </location>
</feature>
<dbReference type="SMART" id="SM00870">
    <property type="entry name" value="Asparaginase"/>
    <property type="match status" value="1"/>
</dbReference>
<dbReference type="PANTHER" id="PTHR11707:SF28">
    <property type="entry name" value="60 KDA LYSOPHOSPHOLIPASE"/>
    <property type="match status" value="1"/>
</dbReference>
<dbReference type="Proteomes" id="UP000305546">
    <property type="component" value="Unassembled WGS sequence"/>
</dbReference>
<dbReference type="InterPro" id="IPR036152">
    <property type="entry name" value="Asp/glu_Ase-like_sf"/>
</dbReference>
<dbReference type="PIRSF" id="PIRSF001220">
    <property type="entry name" value="L-ASNase_gatD"/>
    <property type="match status" value="1"/>
</dbReference>
<feature type="active site" evidence="8">
    <location>
        <position position="87"/>
    </location>
</feature>
<dbReference type="InterPro" id="IPR006034">
    <property type="entry name" value="Asparaginase/glutaminase-like"/>
</dbReference>
<evidence type="ECO:0000256" key="1">
    <source>
        <dbReference type="ARBA" id="ARBA00010518"/>
    </source>
</evidence>
<dbReference type="InterPro" id="IPR020827">
    <property type="entry name" value="Asparaginase/glutaminase_AS1"/>
</dbReference>
<accession>A0A5C4LXQ4</accession>
<comment type="catalytic activity">
    <reaction evidence="4">
        <text>L-asparagine + H2O = L-aspartate + NH4(+)</text>
        <dbReference type="Rhea" id="RHEA:21016"/>
        <dbReference type="ChEBI" id="CHEBI:15377"/>
        <dbReference type="ChEBI" id="CHEBI:28938"/>
        <dbReference type="ChEBI" id="CHEBI:29991"/>
        <dbReference type="ChEBI" id="CHEBI:58048"/>
        <dbReference type="EC" id="3.5.1.1"/>
    </reaction>
</comment>
<dbReference type="EC" id="3.5.1.1" evidence="2"/>
<keyword evidence="12" id="KW-1185">Reference proteome</keyword>
<keyword evidence="3" id="KW-0378">Hydrolase</keyword>
<dbReference type="InterPro" id="IPR037152">
    <property type="entry name" value="L-asparaginase_N_sf"/>
</dbReference>
<feature type="binding site" evidence="6">
    <location>
        <position position="54"/>
    </location>
    <ligand>
        <name>substrate</name>
    </ligand>
</feature>
<dbReference type="PIRSF" id="PIRSF500176">
    <property type="entry name" value="L_ASNase"/>
    <property type="match status" value="1"/>
</dbReference>
<feature type="domain" description="Asparaginase/glutaminase C-terminal" evidence="10">
    <location>
        <begin position="205"/>
        <end position="314"/>
    </location>
</feature>
<dbReference type="AlphaFoldDB" id="A0A5C4LXQ4"/>
<reference evidence="11 12" key="1">
    <citation type="submission" date="2019-06" db="EMBL/GenBank/DDBJ databases">
        <title>Amycolatopsis alkalitolerans sp. nov., isolated from Gastrodia elata Blume.</title>
        <authorList>
            <person name="Narsing Rao M.P."/>
            <person name="Li W.J."/>
        </authorList>
    </citation>
    <scope>NUCLEOTIDE SEQUENCE [LARGE SCALE GENOMIC DNA]</scope>
    <source>
        <strain evidence="11 12">SYSUP0005</strain>
    </source>
</reference>
<dbReference type="InterPro" id="IPR027475">
    <property type="entry name" value="Asparaginase/glutaminase_AS2"/>
</dbReference>
<comment type="similarity">
    <text evidence="1">Belongs to the asparaginase 1 family.</text>
</comment>
<evidence type="ECO:0000259" key="10">
    <source>
        <dbReference type="Pfam" id="PF17763"/>
    </source>
</evidence>
<dbReference type="PANTHER" id="PTHR11707">
    <property type="entry name" value="L-ASPARAGINASE"/>
    <property type="match status" value="1"/>
</dbReference>
<dbReference type="Pfam" id="PF17763">
    <property type="entry name" value="Asparaginase_C"/>
    <property type="match status" value="1"/>
</dbReference>
<evidence type="ECO:0000256" key="2">
    <source>
        <dbReference type="ARBA" id="ARBA00012920"/>
    </source>
</evidence>
<dbReference type="GO" id="GO:0004067">
    <property type="term" value="F:asparaginase activity"/>
    <property type="evidence" value="ECO:0007669"/>
    <property type="project" value="UniProtKB-UniRule"/>
</dbReference>
<dbReference type="InterPro" id="IPR004550">
    <property type="entry name" value="AsnASE_II"/>
</dbReference>
<dbReference type="OrthoDB" id="9788068at2"/>
<dbReference type="PROSITE" id="PS00144">
    <property type="entry name" value="ASN_GLN_ASE_1"/>
    <property type="match status" value="1"/>
</dbReference>
<evidence type="ECO:0000259" key="9">
    <source>
        <dbReference type="Pfam" id="PF00710"/>
    </source>
</evidence>
<feature type="active site" description="O-isoaspartyl threonine intermediate" evidence="5">
    <location>
        <position position="12"/>
    </location>
</feature>
<dbReference type="SFLD" id="SFLDS00057">
    <property type="entry name" value="Glutaminase/Asparaginase"/>
    <property type="match status" value="1"/>
</dbReference>
<protein>
    <recommendedName>
        <fullName evidence="2">asparaginase</fullName>
        <ecNumber evidence="2">3.5.1.1</ecNumber>
    </recommendedName>
</protein>
<feature type="binding site" evidence="6">
    <location>
        <begin position="87"/>
        <end position="88"/>
    </location>
    <ligand>
        <name>substrate</name>
    </ligand>
</feature>
<feature type="active site" evidence="7">
    <location>
        <position position="12"/>
    </location>
</feature>
<organism evidence="11 12">
    <name type="scientific">Amycolatopsis alkalitolerans</name>
    <dbReference type="NCBI Taxonomy" id="2547244"/>
    <lineage>
        <taxon>Bacteria</taxon>
        <taxon>Bacillati</taxon>
        <taxon>Actinomycetota</taxon>
        <taxon>Actinomycetes</taxon>
        <taxon>Pseudonocardiales</taxon>
        <taxon>Pseudonocardiaceae</taxon>
        <taxon>Amycolatopsis</taxon>
    </lineage>
</organism>
<dbReference type="PROSITE" id="PS00917">
    <property type="entry name" value="ASN_GLN_ASE_2"/>
    <property type="match status" value="1"/>
</dbReference>
<dbReference type="CDD" id="cd08964">
    <property type="entry name" value="L-asparaginase_II"/>
    <property type="match status" value="1"/>
</dbReference>
<dbReference type="SUPFAM" id="SSF53774">
    <property type="entry name" value="Glutaminase/Asparaginase"/>
    <property type="match status" value="1"/>
</dbReference>
<dbReference type="RefSeq" id="WP_139098058.1">
    <property type="nucleotide sequence ID" value="NZ_VDFW01000016.1"/>
</dbReference>
<evidence type="ECO:0000256" key="8">
    <source>
        <dbReference type="PROSITE-ProRule" id="PRU10100"/>
    </source>
</evidence>
<dbReference type="PRINTS" id="PR00139">
    <property type="entry name" value="ASNGLNASE"/>
</dbReference>
<dbReference type="Pfam" id="PF00710">
    <property type="entry name" value="Asparaginase"/>
    <property type="match status" value="1"/>
</dbReference>